<dbReference type="EC" id="2.3.-.-" evidence="2"/>
<protein>
    <submittedName>
        <fullName evidence="2">GNAT family N-acetyltransferase</fullName>
        <ecNumber evidence="2">2.3.-.-</ecNumber>
    </submittedName>
</protein>
<dbReference type="InterPro" id="IPR000182">
    <property type="entry name" value="GNAT_dom"/>
</dbReference>
<evidence type="ECO:0000259" key="1">
    <source>
        <dbReference type="PROSITE" id="PS51186"/>
    </source>
</evidence>
<sequence>MHRLTEKNIDRLREWEPWAQGEQSEPGQAAFTRVQLDRFVRGEVVPTVILRGGEPIGSASLTLDEYLANAELGYWIDRHEEGRGIVSRACSALIEHAAELGIRRVEIRTAERNRRSCRVAERLGFAREGLLRQALPIGESRLDVALYGLLV</sequence>
<dbReference type="Pfam" id="PF13302">
    <property type="entry name" value="Acetyltransf_3"/>
    <property type="match status" value="1"/>
</dbReference>
<name>A0AB39BDD2_9MICO</name>
<keyword evidence="2" id="KW-0012">Acyltransferase</keyword>
<dbReference type="GO" id="GO:1990189">
    <property type="term" value="F:protein N-terminal-serine acetyltransferase activity"/>
    <property type="evidence" value="ECO:0007669"/>
    <property type="project" value="TreeGrafter"/>
</dbReference>
<dbReference type="InterPro" id="IPR016181">
    <property type="entry name" value="Acyl_CoA_acyltransferase"/>
</dbReference>
<dbReference type="PROSITE" id="PS51186">
    <property type="entry name" value="GNAT"/>
    <property type="match status" value="1"/>
</dbReference>
<reference evidence="2" key="1">
    <citation type="submission" date="2024-05" db="EMBL/GenBank/DDBJ databases">
        <title>Herbiconiux sp. A18JL235.</title>
        <authorList>
            <person name="Zhang G."/>
        </authorList>
    </citation>
    <scope>NUCLEOTIDE SEQUENCE</scope>
    <source>
        <strain evidence="2">A18JL235</strain>
    </source>
</reference>
<dbReference type="EMBL" id="CP162511">
    <property type="protein sequence ID" value="XDI04336.1"/>
    <property type="molecule type" value="Genomic_DNA"/>
</dbReference>
<feature type="domain" description="N-acetyltransferase" evidence="1">
    <location>
        <begin position="1"/>
        <end position="147"/>
    </location>
</feature>
<dbReference type="RefSeq" id="WP_368496740.1">
    <property type="nucleotide sequence ID" value="NZ_CP162511.1"/>
</dbReference>
<accession>A0AB39BDD2</accession>
<dbReference type="PANTHER" id="PTHR43441">
    <property type="entry name" value="RIBOSOMAL-PROTEIN-SERINE ACETYLTRANSFERASE"/>
    <property type="match status" value="1"/>
</dbReference>
<proteinExistence type="predicted"/>
<gene>
    <name evidence="2" type="ORF">ABFY20_13440</name>
</gene>
<dbReference type="GO" id="GO:0008999">
    <property type="term" value="F:protein-N-terminal-alanine acetyltransferase activity"/>
    <property type="evidence" value="ECO:0007669"/>
    <property type="project" value="TreeGrafter"/>
</dbReference>
<dbReference type="AlphaFoldDB" id="A0AB39BDD2"/>
<keyword evidence="2" id="KW-0808">Transferase</keyword>
<dbReference type="CDD" id="cd04301">
    <property type="entry name" value="NAT_SF"/>
    <property type="match status" value="1"/>
</dbReference>
<dbReference type="GO" id="GO:0005737">
    <property type="term" value="C:cytoplasm"/>
    <property type="evidence" value="ECO:0007669"/>
    <property type="project" value="TreeGrafter"/>
</dbReference>
<dbReference type="InterPro" id="IPR051908">
    <property type="entry name" value="Ribosomal_N-acetyltransferase"/>
</dbReference>
<dbReference type="PANTHER" id="PTHR43441:SF2">
    <property type="entry name" value="FAMILY ACETYLTRANSFERASE, PUTATIVE (AFU_ORTHOLOGUE AFUA_7G00850)-RELATED"/>
    <property type="match status" value="1"/>
</dbReference>
<dbReference type="Gene3D" id="3.40.630.30">
    <property type="match status" value="1"/>
</dbReference>
<organism evidence="2">
    <name type="scientific">Herbiconiux sp. A18JL235</name>
    <dbReference type="NCBI Taxonomy" id="3152363"/>
    <lineage>
        <taxon>Bacteria</taxon>
        <taxon>Bacillati</taxon>
        <taxon>Actinomycetota</taxon>
        <taxon>Actinomycetes</taxon>
        <taxon>Micrococcales</taxon>
        <taxon>Microbacteriaceae</taxon>
        <taxon>Herbiconiux</taxon>
    </lineage>
</organism>
<dbReference type="SUPFAM" id="SSF55729">
    <property type="entry name" value="Acyl-CoA N-acyltransferases (Nat)"/>
    <property type="match status" value="1"/>
</dbReference>
<evidence type="ECO:0000313" key="2">
    <source>
        <dbReference type="EMBL" id="XDI04336.1"/>
    </source>
</evidence>